<organism evidence="5 6">
    <name type="scientific">candidate division CSSED10-310 bacterium</name>
    <dbReference type="NCBI Taxonomy" id="2855610"/>
    <lineage>
        <taxon>Bacteria</taxon>
        <taxon>Bacteria division CSSED10-310</taxon>
    </lineage>
</organism>
<dbReference type="PANTHER" id="PTHR30548:SF5">
    <property type="entry name" value="SUBUNIT OF OXYGEN-SENSITIVE 2-HYDROXYISOCAPROYL-COA DEHYDRATASE"/>
    <property type="match status" value="1"/>
</dbReference>
<keyword evidence="3" id="KW-0408">Iron</keyword>
<evidence type="ECO:0000256" key="1">
    <source>
        <dbReference type="ARBA" id="ARBA00005806"/>
    </source>
</evidence>
<keyword evidence="2" id="KW-0479">Metal-binding</keyword>
<name>A0ABV6YY49_UNCC1</name>
<sequence>MNNQREFKKIISDLKASCDLDLAQLKVQQDHPQKILGLMGYHFPEELFLAADIHSLYLEPDNKPVMAADSLLQIFACSQVKSVLAQGLRGELEPLDGIVFGHGCDSIKNVAGVWKLTFPEYFVDYFRYPTFPQARGTYEFLRAECARLLKRLQHVSGREITEQDLERAITIMTVIREKLTAVRELFLAHNHLFPYRDLLTVYRAVFKLEKTLIQEKLTQLLPVMEDCLKTNQSQGELTNNKQPIVVTGSRIDYWLVEDIEECGASIVADDLYWGSRWLKTQMSNSSQKAALDQIIDNLQQRIIEPHNYDPHQARLKNIIKTVEKTNARGVLYIQYKFCESHAFEYPTFRAELQKAAIPIYLIEIDTDYSAGREQIKNRICSFIEMI</sequence>
<dbReference type="Pfam" id="PF06050">
    <property type="entry name" value="HGD-D"/>
    <property type="match status" value="1"/>
</dbReference>
<dbReference type="Gene3D" id="1.20.1270.370">
    <property type="match status" value="1"/>
</dbReference>
<accession>A0ABV6YY49</accession>
<dbReference type="EMBL" id="JBHPBY010000155">
    <property type="protein sequence ID" value="MFC1851125.1"/>
    <property type="molecule type" value="Genomic_DNA"/>
</dbReference>
<dbReference type="InterPro" id="IPR010327">
    <property type="entry name" value="FldB/FldC_alpha/beta"/>
</dbReference>
<proteinExistence type="inferred from homology"/>
<dbReference type="Gene3D" id="3.40.50.11890">
    <property type="match status" value="1"/>
</dbReference>
<dbReference type="PANTHER" id="PTHR30548">
    <property type="entry name" value="2-HYDROXYGLUTARYL-COA DEHYDRATASE, D-COMPONENT-RELATED"/>
    <property type="match status" value="1"/>
</dbReference>
<gene>
    <name evidence="5" type="ORF">ACFL27_13100</name>
</gene>
<evidence type="ECO:0000256" key="3">
    <source>
        <dbReference type="ARBA" id="ARBA00023004"/>
    </source>
</evidence>
<reference evidence="5 6" key="1">
    <citation type="submission" date="2024-09" db="EMBL/GenBank/DDBJ databases">
        <title>Laminarin stimulates single cell rates of sulfate reduction while oxygen inhibits transcriptomic activity in coastal marine sediment.</title>
        <authorList>
            <person name="Lindsay M."/>
            <person name="Orcutt B."/>
            <person name="Emerson D."/>
            <person name="Stepanauskas R."/>
            <person name="D'Angelo T."/>
        </authorList>
    </citation>
    <scope>NUCLEOTIDE SEQUENCE [LARGE SCALE GENOMIC DNA]</scope>
    <source>
        <strain evidence="5">SAG AM-311-K15</strain>
    </source>
</reference>
<evidence type="ECO:0000313" key="6">
    <source>
        <dbReference type="Proteomes" id="UP001594351"/>
    </source>
</evidence>
<comment type="caution">
    <text evidence="5">The sequence shown here is derived from an EMBL/GenBank/DDBJ whole genome shotgun (WGS) entry which is preliminary data.</text>
</comment>
<evidence type="ECO:0000256" key="2">
    <source>
        <dbReference type="ARBA" id="ARBA00022723"/>
    </source>
</evidence>
<evidence type="ECO:0000256" key="4">
    <source>
        <dbReference type="ARBA" id="ARBA00023014"/>
    </source>
</evidence>
<keyword evidence="4" id="KW-0411">Iron-sulfur</keyword>
<protein>
    <submittedName>
        <fullName evidence="5">2-hydroxyacyl-CoA dehydratase subunit D</fullName>
    </submittedName>
</protein>
<dbReference type="Proteomes" id="UP001594351">
    <property type="component" value="Unassembled WGS sequence"/>
</dbReference>
<keyword evidence="6" id="KW-1185">Reference proteome</keyword>
<comment type="similarity">
    <text evidence="1">Belongs to the FldB/FldC dehydratase alpha/beta subunit family.</text>
</comment>
<dbReference type="Gene3D" id="3.40.50.11900">
    <property type="match status" value="1"/>
</dbReference>
<evidence type="ECO:0000313" key="5">
    <source>
        <dbReference type="EMBL" id="MFC1851125.1"/>
    </source>
</evidence>